<dbReference type="GeneID" id="17256814"/>
<evidence type="ECO:0000313" key="2">
    <source>
        <dbReference type="EnsemblProtists" id="EOD10737"/>
    </source>
</evidence>
<organism evidence="2 3">
    <name type="scientific">Emiliania huxleyi (strain CCMP1516)</name>
    <dbReference type="NCBI Taxonomy" id="280463"/>
    <lineage>
        <taxon>Eukaryota</taxon>
        <taxon>Haptista</taxon>
        <taxon>Haptophyta</taxon>
        <taxon>Prymnesiophyceae</taxon>
        <taxon>Isochrysidales</taxon>
        <taxon>Noelaerhabdaceae</taxon>
        <taxon>Emiliania</taxon>
    </lineage>
</organism>
<proteinExistence type="predicted"/>
<name>A0A0D3IHK2_EMIH1</name>
<dbReference type="EnsemblProtists" id="EOD10737">
    <property type="protein sequence ID" value="EOD10737"/>
    <property type="gene ID" value="EMIHUDRAFT_215552"/>
</dbReference>
<dbReference type="Proteomes" id="UP000013827">
    <property type="component" value="Unassembled WGS sequence"/>
</dbReference>
<protein>
    <submittedName>
        <fullName evidence="2">Uncharacterized protein</fullName>
    </submittedName>
</protein>
<reference evidence="3" key="1">
    <citation type="journal article" date="2013" name="Nature">
        <title>Pan genome of the phytoplankton Emiliania underpins its global distribution.</title>
        <authorList>
            <person name="Read B.A."/>
            <person name="Kegel J."/>
            <person name="Klute M.J."/>
            <person name="Kuo A."/>
            <person name="Lefebvre S.C."/>
            <person name="Maumus F."/>
            <person name="Mayer C."/>
            <person name="Miller J."/>
            <person name="Monier A."/>
            <person name="Salamov A."/>
            <person name="Young J."/>
            <person name="Aguilar M."/>
            <person name="Claverie J.M."/>
            <person name="Frickenhaus S."/>
            <person name="Gonzalez K."/>
            <person name="Herman E.K."/>
            <person name="Lin Y.C."/>
            <person name="Napier J."/>
            <person name="Ogata H."/>
            <person name="Sarno A.F."/>
            <person name="Shmutz J."/>
            <person name="Schroeder D."/>
            <person name="de Vargas C."/>
            <person name="Verret F."/>
            <person name="von Dassow P."/>
            <person name="Valentin K."/>
            <person name="Van de Peer Y."/>
            <person name="Wheeler G."/>
            <person name="Dacks J.B."/>
            <person name="Delwiche C.F."/>
            <person name="Dyhrman S.T."/>
            <person name="Glockner G."/>
            <person name="John U."/>
            <person name="Richards T."/>
            <person name="Worden A.Z."/>
            <person name="Zhang X."/>
            <person name="Grigoriev I.V."/>
            <person name="Allen A.E."/>
            <person name="Bidle K."/>
            <person name="Borodovsky M."/>
            <person name="Bowler C."/>
            <person name="Brownlee C."/>
            <person name="Cock J.M."/>
            <person name="Elias M."/>
            <person name="Gladyshev V.N."/>
            <person name="Groth M."/>
            <person name="Guda C."/>
            <person name="Hadaegh A."/>
            <person name="Iglesias-Rodriguez M.D."/>
            <person name="Jenkins J."/>
            <person name="Jones B.M."/>
            <person name="Lawson T."/>
            <person name="Leese F."/>
            <person name="Lindquist E."/>
            <person name="Lobanov A."/>
            <person name="Lomsadze A."/>
            <person name="Malik S.B."/>
            <person name="Marsh M.E."/>
            <person name="Mackinder L."/>
            <person name="Mock T."/>
            <person name="Mueller-Roeber B."/>
            <person name="Pagarete A."/>
            <person name="Parker M."/>
            <person name="Probert I."/>
            <person name="Quesneville H."/>
            <person name="Raines C."/>
            <person name="Rensing S.A."/>
            <person name="Riano-Pachon D.M."/>
            <person name="Richier S."/>
            <person name="Rokitta S."/>
            <person name="Shiraiwa Y."/>
            <person name="Soanes D.M."/>
            <person name="van der Giezen M."/>
            <person name="Wahlund T.M."/>
            <person name="Williams B."/>
            <person name="Wilson W."/>
            <person name="Wolfe G."/>
            <person name="Wurch L.L."/>
        </authorList>
    </citation>
    <scope>NUCLEOTIDE SEQUENCE</scope>
</reference>
<dbReference type="KEGG" id="ehx:EMIHUDRAFT_215552"/>
<keyword evidence="3" id="KW-1185">Reference proteome</keyword>
<dbReference type="HOGENOM" id="CLU_1942053_0_0_1"/>
<reference evidence="2" key="2">
    <citation type="submission" date="2024-10" db="UniProtKB">
        <authorList>
            <consortium name="EnsemblProtists"/>
        </authorList>
    </citation>
    <scope>IDENTIFICATION</scope>
</reference>
<evidence type="ECO:0000256" key="1">
    <source>
        <dbReference type="SAM" id="MobiDB-lite"/>
    </source>
</evidence>
<dbReference type="AlphaFoldDB" id="A0A0D3IHK2"/>
<dbReference type="PaxDb" id="2903-EOD10737"/>
<evidence type="ECO:0000313" key="3">
    <source>
        <dbReference type="Proteomes" id="UP000013827"/>
    </source>
</evidence>
<feature type="region of interest" description="Disordered" evidence="1">
    <location>
        <begin position="55"/>
        <end position="83"/>
    </location>
</feature>
<accession>A0A0D3IHK2</accession>
<sequence>MGGRPLWQAEIGRIIARTEENLRAPRTGPPLYKVPRVAEAAFTAPLLHAPFMPSAASVEERRTTAPAATVPIEPSPPPSASGYDSFEVHNYGISQGSEDSACCNISYANNDICGYEVGGESDEISNHVSP</sequence>
<dbReference type="RefSeq" id="XP_005763166.1">
    <property type="nucleotide sequence ID" value="XM_005763109.1"/>
</dbReference>